<dbReference type="Proteomes" id="UP001060215">
    <property type="component" value="Chromosome 3"/>
</dbReference>
<evidence type="ECO:0000313" key="2">
    <source>
        <dbReference type="Proteomes" id="UP001060215"/>
    </source>
</evidence>
<name>A0ACC0IRT0_9ERIC</name>
<gene>
    <name evidence="1" type="ORF">LOK49_LG02G04023</name>
</gene>
<organism evidence="1 2">
    <name type="scientific">Camellia lanceoleosa</name>
    <dbReference type="NCBI Taxonomy" id="1840588"/>
    <lineage>
        <taxon>Eukaryota</taxon>
        <taxon>Viridiplantae</taxon>
        <taxon>Streptophyta</taxon>
        <taxon>Embryophyta</taxon>
        <taxon>Tracheophyta</taxon>
        <taxon>Spermatophyta</taxon>
        <taxon>Magnoliopsida</taxon>
        <taxon>eudicotyledons</taxon>
        <taxon>Gunneridae</taxon>
        <taxon>Pentapetalae</taxon>
        <taxon>asterids</taxon>
        <taxon>Ericales</taxon>
        <taxon>Theaceae</taxon>
        <taxon>Camellia</taxon>
    </lineage>
</organism>
<accession>A0ACC0IRT0</accession>
<proteinExistence type="predicted"/>
<dbReference type="EMBL" id="CM045760">
    <property type="protein sequence ID" value="KAI8027964.1"/>
    <property type="molecule type" value="Genomic_DNA"/>
</dbReference>
<reference evidence="1 2" key="1">
    <citation type="journal article" date="2022" name="Plant J.">
        <title>Chromosome-level genome of Camellia lanceoleosa provides a valuable resource for understanding genome evolution and self-incompatibility.</title>
        <authorList>
            <person name="Gong W."/>
            <person name="Xiao S."/>
            <person name="Wang L."/>
            <person name="Liao Z."/>
            <person name="Chang Y."/>
            <person name="Mo W."/>
            <person name="Hu G."/>
            <person name="Li W."/>
            <person name="Zhao G."/>
            <person name="Zhu H."/>
            <person name="Hu X."/>
            <person name="Ji K."/>
            <person name="Xiang X."/>
            <person name="Song Q."/>
            <person name="Yuan D."/>
            <person name="Jin S."/>
            <person name="Zhang L."/>
        </authorList>
    </citation>
    <scope>NUCLEOTIDE SEQUENCE [LARGE SCALE GENOMIC DNA]</scope>
    <source>
        <strain evidence="1">SQ_2022a</strain>
    </source>
</reference>
<protein>
    <submittedName>
        <fullName evidence="1">Uncharacterized protein</fullName>
    </submittedName>
</protein>
<evidence type="ECO:0000313" key="1">
    <source>
        <dbReference type="EMBL" id="KAI8027964.1"/>
    </source>
</evidence>
<keyword evidence="2" id="KW-1185">Reference proteome</keyword>
<sequence length="82" mass="8894">MRSWTLGYDPCPHSIPPFMMFVMTLNPGTPSAERSAAVGVHLSEITSWHEGFGDCGVIQNHNAVLNETTGSDAKGYSRDSPQ</sequence>
<comment type="caution">
    <text evidence="1">The sequence shown here is derived from an EMBL/GenBank/DDBJ whole genome shotgun (WGS) entry which is preliminary data.</text>
</comment>